<organism evidence="3 4">
    <name type="scientific">Dipteronia dyeriana</name>
    <dbReference type="NCBI Taxonomy" id="168575"/>
    <lineage>
        <taxon>Eukaryota</taxon>
        <taxon>Viridiplantae</taxon>
        <taxon>Streptophyta</taxon>
        <taxon>Embryophyta</taxon>
        <taxon>Tracheophyta</taxon>
        <taxon>Spermatophyta</taxon>
        <taxon>Magnoliopsida</taxon>
        <taxon>eudicotyledons</taxon>
        <taxon>Gunneridae</taxon>
        <taxon>Pentapetalae</taxon>
        <taxon>rosids</taxon>
        <taxon>malvids</taxon>
        <taxon>Sapindales</taxon>
        <taxon>Sapindaceae</taxon>
        <taxon>Hippocastanoideae</taxon>
        <taxon>Acereae</taxon>
        <taxon>Dipteronia</taxon>
    </lineage>
</organism>
<reference evidence="3" key="1">
    <citation type="journal article" date="2023" name="Plant J.">
        <title>Genome sequences and population genomics provide insights into the demographic history, inbreeding, and mutation load of two 'living fossil' tree species of Dipteronia.</title>
        <authorList>
            <person name="Feng Y."/>
            <person name="Comes H.P."/>
            <person name="Chen J."/>
            <person name="Zhu S."/>
            <person name="Lu R."/>
            <person name="Zhang X."/>
            <person name="Li P."/>
            <person name="Qiu J."/>
            <person name="Olsen K.M."/>
            <person name="Qiu Y."/>
        </authorList>
    </citation>
    <scope>NUCLEOTIDE SEQUENCE</scope>
    <source>
        <strain evidence="3">KIB01</strain>
    </source>
</reference>
<evidence type="ECO:0000313" key="4">
    <source>
        <dbReference type="Proteomes" id="UP001280121"/>
    </source>
</evidence>
<evidence type="ECO:0000259" key="1">
    <source>
        <dbReference type="Pfam" id="PF13966"/>
    </source>
</evidence>
<dbReference type="AlphaFoldDB" id="A0AAD9TNQ7"/>
<keyword evidence="4" id="KW-1185">Reference proteome</keyword>
<dbReference type="InterPro" id="IPR026960">
    <property type="entry name" value="RVT-Znf"/>
</dbReference>
<dbReference type="PANTHER" id="PTHR36617">
    <property type="entry name" value="PROTEIN, PUTATIVE-RELATED"/>
    <property type="match status" value="1"/>
</dbReference>
<dbReference type="PANTHER" id="PTHR36617:SF5">
    <property type="entry name" value="OS05G0421675 PROTEIN"/>
    <property type="match status" value="1"/>
</dbReference>
<dbReference type="EMBL" id="JANJYI010000008">
    <property type="protein sequence ID" value="KAK2639205.1"/>
    <property type="molecule type" value="Genomic_DNA"/>
</dbReference>
<comment type="caution">
    <text evidence="3">The sequence shown here is derived from an EMBL/GenBank/DDBJ whole genome shotgun (WGS) entry which is preliminary data.</text>
</comment>
<dbReference type="EMBL" id="JANJYI010000008">
    <property type="protein sequence ID" value="KAK2639208.1"/>
    <property type="molecule type" value="Genomic_DNA"/>
</dbReference>
<name>A0AAD9TNQ7_9ROSI</name>
<evidence type="ECO:0000313" key="2">
    <source>
        <dbReference type="EMBL" id="KAK2639205.1"/>
    </source>
</evidence>
<dbReference type="Pfam" id="PF13966">
    <property type="entry name" value="zf-RVT"/>
    <property type="match status" value="1"/>
</dbReference>
<dbReference type="Proteomes" id="UP001280121">
    <property type="component" value="Unassembled WGS sequence"/>
</dbReference>
<protein>
    <recommendedName>
        <fullName evidence="1">Reverse transcriptase zinc-binding domain-containing protein</fullName>
    </recommendedName>
</protein>
<evidence type="ECO:0000313" key="3">
    <source>
        <dbReference type="EMBL" id="KAK2639208.1"/>
    </source>
</evidence>
<gene>
    <name evidence="2" type="ORF">Ddye_027000</name>
    <name evidence="3" type="ORF">Ddye_027003</name>
</gene>
<sequence length="320" mass="37482">MVGKGSNIRLWQDVVTNGIPLKVAFSRIFALVVNQEGFISELGNWNQLNWEWAVNLRRYPFDWEVNQWNCFKRWLEGIVVRKDVEDTIAWNFSSSRLFSVCSFRNKLEDFEGSLTSDFSLPWKGWCPPKVEFFTWQLLQGRVFVAKVLQKFGIGVDGVCKICNQVLETLNHTFIHCVWSWKVWVQGLYWWRVSPNRDIKGWWESWKGLCPASTKVRIWELQFLATIWTLWELRNDVVFRGKDISVLKTERCVDSRKRKDQTVEAWIPLIGIVLKFNIDVRLVFGGVLRGCRGKVLCMFSFNVGIQDFNTAEVMAIHKAVD</sequence>
<accession>A0AAD9TNQ7</accession>
<proteinExistence type="predicted"/>
<feature type="domain" description="Reverse transcriptase zinc-binding" evidence="1">
    <location>
        <begin position="96"/>
        <end position="183"/>
    </location>
</feature>